<keyword evidence="1" id="KW-0472">Membrane</keyword>
<proteinExistence type="predicted"/>
<dbReference type="EMBL" id="JAMYWD010000008">
    <property type="protein sequence ID" value="KAJ4963943.1"/>
    <property type="molecule type" value="Genomic_DNA"/>
</dbReference>
<dbReference type="OrthoDB" id="687848at2759"/>
<evidence type="ECO:0000259" key="2">
    <source>
        <dbReference type="Pfam" id="PF05922"/>
    </source>
</evidence>
<name>A0A9Q0HCY6_9MAGN</name>
<dbReference type="AlphaFoldDB" id="A0A9Q0HCY6"/>
<gene>
    <name evidence="3" type="ORF">NE237_023882</name>
</gene>
<dbReference type="InterPro" id="IPR037045">
    <property type="entry name" value="S8pro/Inhibitor_I9_sf"/>
</dbReference>
<accession>A0A9Q0HCY6</accession>
<feature type="domain" description="Inhibitor I9" evidence="2">
    <location>
        <begin position="47"/>
        <end position="95"/>
    </location>
</feature>
<dbReference type="InterPro" id="IPR010259">
    <property type="entry name" value="S8pro/Inhibitor_I9"/>
</dbReference>
<protein>
    <recommendedName>
        <fullName evidence="2">Inhibitor I9 domain-containing protein</fullName>
    </recommendedName>
</protein>
<evidence type="ECO:0000256" key="1">
    <source>
        <dbReference type="SAM" id="Phobius"/>
    </source>
</evidence>
<organism evidence="3 4">
    <name type="scientific">Protea cynaroides</name>
    <dbReference type="NCBI Taxonomy" id="273540"/>
    <lineage>
        <taxon>Eukaryota</taxon>
        <taxon>Viridiplantae</taxon>
        <taxon>Streptophyta</taxon>
        <taxon>Embryophyta</taxon>
        <taxon>Tracheophyta</taxon>
        <taxon>Spermatophyta</taxon>
        <taxon>Magnoliopsida</taxon>
        <taxon>Proteales</taxon>
        <taxon>Proteaceae</taxon>
        <taxon>Protea</taxon>
    </lineage>
</organism>
<dbReference type="Proteomes" id="UP001141806">
    <property type="component" value="Unassembled WGS sequence"/>
</dbReference>
<keyword evidence="1" id="KW-1133">Transmembrane helix</keyword>
<keyword evidence="1" id="KW-0812">Transmembrane</keyword>
<dbReference type="PANTHER" id="PTHR48222:SF4">
    <property type="entry name" value="PROTEINASE INHIBITOR, PROPEPTIDE"/>
    <property type="match status" value="1"/>
</dbReference>
<dbReference type="Pfam" id="PF05922">
    <property type="entry name" value="Inhibitor_I9"/>
    <property type="match status" value="1"/>
</dbReference>
<feature type="transmembrane region" description="Helical" evidence="1">
    <location>
        <begin position="20"/>
        <end position="40"/>
    </location>
</feature>
<reference evidence="3" key="1">
    <citation type="journal article" date="2023" name="Plant J.">
        <title>The genome of the king protea, Protea cynaroides.</title>
        <authorList>
            <person name="Chang J."/>
            <person name="Duong T.A."/>
            <person name="Schoeman C."/>
            <person name="Ma X."/>
            <person name="Roodt D."/>
            <person name="Barker N."/>
            <person name="Li Z."/>
            <person name="Van de Peer Y."/>
            <person name="Mizrachi E."/>
        </authorList>
    </citation>
    <scope>NUCLEOTIDE SEQUENCE</scope>
    <source>
        <tissue evidence="3">Young leaves</tissue>
    </source>
</reference>
<dbReference type="Gene3D" id="3.30.70.80">
    <property type="entry name" value="Peptidase S8 propeptide/proteinase inhibitor I9"/>
    <property type="match status" value="1"/>
</dbReference>
<evidence type="ECO:0000313" key="3">
    <source>
        <dbReference type="EMBL" id="KAJ4963943.1"/>
    </source>
</evidence>
<keyword evidence="4" id="KW-1185">Reference proteome</keyword>
<evidence type="ECO:0000313" key="4">
    <source>
        <dbReference type="Proteomes" id="UP001141806"/>
    </source>
</evidence>
<dbReference type="PANTHER" id="PTHR48222">
    <property type="entry name" value="PROTEINASE INHIBITOR, PROPEPTIDE"/>
    <property type="match status" value="1"/>
</dbReference>
<sequence>MILYQEKQLIIMATSENHHFQVIAFFLLISFHFWNSLIFAESTTTNVYIVYMGAKKHENPAVTEKSHHDMLASLLGSIEAAKNSILYSYKHGSLGLQLLLLIPRQKQLQTFLKLSECSLIAFINCIPPEAGIL</sequence>
<comment type="caution">
    <text evidence="3">The sequence shown here is derived from an EMBL/GenBank/DDBJ whole genome shotgun (WGS) entry which is preliminary data.</text>
</comment>